<gene>
    <name evidence="1" type="ORF">PCYB_003430</name>
</gene>
<proteinExistence type="predicted"/>
<dbReference type="OrthoDB" id="386971at2759"/>
<reference evidence="1 2" key="1">
    <citation type="journal article" date="2012" name="Nat. Genet.">
        <title>Plasmodium cynomolgi genome sequences provide insight into Plasmodium vivax and the monkey malaria clade.</title>
        <authorList>
            <person name="Tachibana S."/>
            <person name="Sullivan S.A."/>
            <person name="Kawai S."/>
            <person name="Nakamura S."/>
            <person name="Kim H.R."/>
            <person name="Goto N."/>
            <person name="Arisue N."/>
            <person name="Palacpac N.M.Q."/>
            <person name="Honma H."/>
            <person name="Yagi M."/>
            <person name="Tougan T."/>
            <person name="Katakai Y."/>
            <person name="Kaneko O."/>
            <person name="Mita T."/>
            <person name="Kita K."/>
            <person name="Yasutomi Y."/>
            <person name="Sutton P.L."/>
            <person name="Shakhbatyan R."/>
            <person name="Horii T."/>
            <person name="Yasunaga T."/>
            <person name="Barnwell J.W."/>
            <person name="Escalante A.A."/>
            <person name="Carlton J.M."/>
            <person name="Tanabe K."/>
        </authorList>
    </citation>
    <scope>NUCLEOTIDE SEQUENCE [LARGE SCALE GENOMIC DNA]</scope>
    <source>
        <strain evidence="1 2">B</strain>
    </source>
</reference>
<dbReference type="EMBL" id="DF157399">
    <property type="protein sequence ID" value="GAB69594.1"/>
    <property type="molecule type" value="Genomic_DNA"/>
</dbReference>
<evidence type="ECO:0000313" key="2">
    <source>
        <dbReference type="Proteomes" id="UP000006319"/>
    </source>
</evidence>
<dbReference type="KEGG" id="pcy:PCYB_003430"/>
<dbReference type="GeneID" id="14696136"/>
<dbReference type="PhylomeDB" id="K6V009"/>
<name>K6V009_PLACD</name>
<dbReference type="Proteomes" id="UP000006319">
    <property type="component" value="Unassembled WGS sequence"/>
</dbReference>
<dbReference type="RefSeq" id="XP_004227812.1">
    <property type="nucleotide sequence ID" value="XM_004227764.1"/>
</dbReference>
<accession>K6V009</accession>
<sequence length="154" mass="18004">MSSLTEAELNSILGNTTSYQIYKKFDAENNLDENFIHCTEFISSNNTKNEKDEITCKKIAKNLKGLSELASTVKYRDKCLHYKYWIYDQIWKEFNIEGNNVGPVINKFLYIQTSVTKSLKLYSCLYNFYGRDLTELKNSTKKNIYMNILNTTIL</sequence>
<keyword evidence="2" id="KW-1185">Reference proteome</keyword>
<protein>
    <recommendedName>
        <fullName evidence="3">CYIR protein</fullName>
    </recommendedName>
</protein>
<organism evidence="1 2">
    <name type="scientific">Plasmodium cynomolgi (strain B)</name>
    <dbReference type="NCBI Taxonomy" id="1120755"/>
    <lineage>
        <taxon>Eukaryota</taxon>
        <taxon>Sar</taxon>
        <taxon>Alveolata</taxon>
        <taxon>Apicomplexa</taxon>
        <taxon>Aconoidasida</taxon>
        <taxon>Haemosporida</taxon>
        <taxon>Plasmodiidae</taxon>
        <taxon>Plasmodium</taxon>
        <taxon>Plasmodium (Plasmodium)</taxon>
    </lineage>
</organism>
<dbReference type="Pfam" id="PF05795">
    <property type="entry name" value="Plasmodium_Vir"/>
    <property type="match status" value="1"/>
</dbReference>
<dbReference type="AlphaFoldDB" id="K6V009"/>
<evidence type="ECO:0000313" key="1">
    <source>
        <dbReference type="EMBL" id="GAB69594.1"/>
    </source>
</evidence>
<dbReference type="VEuPathDB" id="PlasmoDB:PCYB_003430"/>
<dbReference type="InterPro" id="IPR008780">
    <property type="entry name" value="Plasmodium_Vir"/>
</dbReference>
<evidence type="ECO:0008006" key="3">
    <source>
        <dbReference type="Google" id="ProtNLM"/>
    </source>
</evidence>